<reference evidence="2" key="1">
    <citation type="submission" date="2022-03" db="EMBL/GenBank/DDBJ databases">
        <title>Draft genome sequence of Aduncisulcus paluster, a free-living microaerophilic Fornicata.</title>
        <authorList>
            <person name="Yuyama I."/>
            <person name="Kume K."/>
            <person name="Tamura T."/>
            <person name="Inagaki Y."/>
            <person name="Hashimoto T."/>
        </authorList>
    </citation>
    <scope>NUCLEOTIDE SEQUENCE</scope>
    <source>
        <strain evidence="2">NY0171</strain>
    </source>
</reference>
<feature type="compositionally biased region" description="Basic residues" evidence="1">
    <location>
        <begin position="322"/>
        <end position="331"/>
    </location>
</feature>
<feature type="compositionally biased region" description="Low complexity" evidence="1">
    <location>
        <begin position="266"/>
        <end position="275"/>
    </location>
</feature>
<feature type="compositionally biased region" description="Acidic residues" evidence="1">
    <location>
        <begin position="304"/>
        <end position="315"/>
    </location>
</feature>
<feature type="region of interest" description="Disordered" evidence="1">
    <location>
        <begin position="295"/>
        <end position="344"/>
    </location>
</feature>
<dbReference type="InterPro" id="IPR013783">
    <property type="entry name" value="Ig-like_fold"/>
</dbReference>
<keyword evidence="3" id="KW-1185">Reference proteome</keyword>
<protein>
    <submittedName>
        <fullName evidence="2">Uncharacterized protein</fullName>
    </submittedName>
</protein>
<comment type="caution">
    <text evidence="2">The sequence shown here is derived from an EMBL/GenBank/DDBJ whole genome shotgun (WGS) entry which is preliminary data.</text>
</comment>
<name>A0ABQ5KL95_9EUKA</name>
<feature type="region of interest" description="Disordered" evidence="1">
    <location>
        <begin position="240"/>
        <end position="275"/>
    </location>
</feature>
<feature type="compositionally biased region" description="Basic and acidic residues" evidence="1">
    <location>
        <begin position="247"/>
        <end position="265"/>
    </location>
</feature>
<evidence type="ECO:0000256" key="1">
    <source>
        <dbReference type="SAM" id="MobiDB-lite"/>
    </source>
</evidence>
<dbReference type="EMBL" id="BQXS01010038">
    <property type="protein sequence ID" value="GKT32706.1"/>
    <property type="molecule type" value="Genomic_DNA"/>
</dbReference>
<evidence type="ECO:0000313" key="2">
    <source>
        <dbReference type="EMBL" id="GKT32706.1"/>
    </source>
</evidence>
<feature type="region of interest" description="Disordered" evidence="1">
    <location>
        <begin position="95"/>
        <end position="115"/>
    </location>
</feature>
<sequence>MSIAEDEIDFGSIRTHSKHTRVFVIQNPHSVPINFNVSVPHVTFSADPSQGIVGPLSAQTVTVSAFSRVPLQFPLEQSKSELSGDDDARNRLARLAGNEDVDDHPGLDNIDIMDDLDDSGTNSSSLFKDPSIYVKIGEEDGKKIRVRAKIEMHQLRRGGRSDDSHRDKGQGKGAFPKLDPEWTGTMSAFSCIKLETSFLNIPSPISFNASSSFTLTGAWLGQKRVSIRVFGSGKRIRRHVTSTNKASIERERGEEKAAAESERLSSRSGTASTRGSTRKRRWKWLELFEDETEEHAELRSRIQEEEEEEEEEAGGEQEKGEKKKKKKKHIASRGMGHGKTQIEEEELRKEDRMYRCEGVCITSISIQKVGGAVSSALGWERGSNYRIISVSPGDVFTINFSVTPVSVGRFSGSISILSESTGDNVVCMVRGECVEARVNTRLLQINVSEHQLEYRDETIKHGSSTSQSSLDSYSMSLIRNQDNALSVLPCPVSSLSPLRSSFLYVNQPLSVLLTVSSLSLSMSEVCIRVECKAGGMDVSFGWGTTTKEMAFVMDDYGGRVPPYHPQAFMSSVAVLSAGSDIFLPFTITPTIPHPRYSRGSSADIVHVLLLPSPAPESSLISPLNIGSSALASSVSLANHHFGISSTHLTLSPQVLSLISSNIEFTDPEHSAQQPGPDMMEDVLTRGLGCDHDILGGSRGNIYERLSDGIEHILQRGLKFHTYGELETTVVDSQNKKKSIPHKLADQDVWKHSSVLTSILAWPGIKAFRIKGSRIEGFPKK</sequence>
<organism evidence="2 3">
    <name type="scientific">Aduncisulcus paluster</name>
    <dbReference type="NCBI Taxonomy" id="2918883"/>
    <lineage>
        <taxon>Eukaryota</taxon>
        <taxon>Metamonada</taxon>
        <taxon>Carpediemonas-like organisms</taxon>
        <taxon>Aduncisulcus</taxon>
    </lineage>
</organism>
<feature type="region of interest" description="Disordered" evidence="1">
    <location>
        <begin position="154"/>
        <end position="179"/>
    </location>
</feature>
<proteinExistence type="predicted"/>
<dbReference type="Proteomes" id="UP001057375">
    <property type="component" value="Unassembled WGS sequence"/>
</dbReference>
<gene>
    <name evidence="2" type="ORF">ADUPG1_006790</name>
</gene>
<dbReference type="Gene3D" id="2.60.40.10">
    <property type="entry name" value="Immunoglobulins"/>
    <property type="match status" value="1"/>
</dbReference>
<evidence type="ECO:0000313" key="3">
    <source>
        <dbReference type="Proteomes" id="UP001057375"/>
    </source>
</evidence>
<feature type="compositionally biased region" description="Basic and acidic residues" evidence="1">
    <location>
        <begin position="154"/>
        <end position="170"/>
    </location>
</feature>
<accession>A0ABQ5KL95</accession>